<evidence type="ECO:0000256" key="2">
    <source>
        <dbReference type="ARBA" id="ARBA00007992"/>
    </source>
</evidence>
<evidence type="ECO:0000256" key="5">
    <source>
        <dbReference type="ARBA" id="ARBA00023002"/>
    </source>
</evidence>
<dbReference type="AlphaFoldDB" id="A0AA39GP07"/>
<evidence type="ECO:0000259" key="8">
    <source>
        <dbReference type="Pfam" id="PF01494"/>
    </source>
</evidence>
<dbReference type="GO" id="GO:0071949">
    <property type="term" value="F:FAD binding"/>
    <property type="evidence" value="ECO:0007669"/>
    <property type="project" value="InterPro"/>
</dbReference>
<evidence type="ECO:0000256" key="4">
    <source>
        <dbReference type="ARBA" id="ARBA00022827"/>
    </source>
</evidence>
<dbReference type="Proteomes" id="UP001175261">
    <property type="component" value="Unassembled WGS sequence"/>
</dbReference>
<keyword evidence="4" id="KW-0274">FAD</keyword>
<gene>
    <name evidence="9" type="ORF">NLU13_3736</name>
</gene>
<dbReference type="SUPFAM" id="SSF54373">
    <property type="entry name" value="FAD-linked reductases, C-terminal domain"/>
    <property type="match status" value="1"/>
</dbReference>
<dbReference type="PRINTS" id="PR00420">
    <property type="entry name" value="RNGMNOXGNASE"/>
</dbReference>
<keyword evidence="7" id="KW-1133">Transmembrane helix</keyword>
<dbReference type="InterPro" id="IPR051104">
    <property type="entry name" value="FAD_monoxygenase"/>
</dbReference>
<protein>
    <recommendedName>
        <fullName evidence="8">FAD-binding domain-containing protein</fullName>
    </recommendedName>
</protein>
<evidence type="ECO:0000256" key="7">
    <source>
        <dbReference type="SAM" id="Phobius"/>
    </source>
</evidence>
<evidence type="ECO:0000313" key="9">
    <source>
        <dbReference type="EMBL" id="KAK0390163.1"/>
    </source>
</evidence>
<evidence type="ECO:0000256" key="6">
    <source>
        <dbReference type="ARBA" id="ARBA00023033"/>
    </source>
</evidence>
<evidence type="ECO:0000256" key="3">
    <source>
        <dbReference type="ARBA" id="ARBA00022630"/>
    </source>
</evidence>
<evidence type="ECO:0000256" key="1">
    <source>
        <dbReference type="ARBA" id="ARBA00001974"/>
    </source>
</evidence>
<keyword evidence="10" id="KW-1185">Reference proteome</keyword>
<dbReference type="InterPro" id="IPR036188">
    <property type="entry name" value="FAD/NAD-bd_sf"/>
</dbReference>
<dbReference type="GO" id="GO:0004497">
    <property type="term" value="F:monooxygenase activity"/>
    <property type="evidence" value="ECO:0007669"/>
    <property type="project" value="UniProtKB-KW"/>
</dbReference>
<dbReference type="PANTHER" id="PTHR46720">
    <property type="entry name" value="HYDROXYLASE, PUTATIVE (AFU_ORTHOLOGUE AFUA_3G01460)-RELATED"/>
    <property type="match status" value="1"/>
</dbReference>
<feature type="domain" description="FAD-binding" evidence="8">
    <location>
        <begin position="7"/>
        <end position="380"/>
    </location>
</feature>
<keyword evidence="7" id="KW-0812">Transmembrane</keyword>
<keyword evidence="7" id="KW-0472">Membrane</keyword>
<reference evidence="9" key="1">
    <citation type="submission" date="2022-10" db="EMBL/GenBank/DDBJ databases">
        <title>Determination and structural analysis of whole genome sequence of Sarocladium strictum F4-1.</title>
        <authorList>
            <person name="Hu L."/>
            <person name="Jiang Y."/>
        </authorList>
    </citation>
    <scope>NUCLEOTIDE SEQUENCE</scope>
    <source>
        <strain evidence="9">F4-1</strain>
    </source>
</reference>
<dbReference type="GO" id="GO:0044550">
    <property type="term" value="P:secondary metabolite biosynthetic process"/>
    <property type="evidence" value="ECO:0007669"/>
    <property type="project" value="TreeGrafter"/>
</dbReference>
<comment type="similarity">
    <text evidence="2">Belongs to the paxM FAD-dependent monooxygenase family.</text>
</comment>
<organism evidence="9 10">
    <name type="scientific">Sarocladium strictum</name>
    <name type="common">Black bundle disease fungus</name>
    <name type="synonym">Acremonium strictum</name>
    <dbReference type="NCBI Taxonomy" id="5046"/>
    <lineage>
        <taxon>Eukaryota</taxon>
        <taxon>Fungi</taxon>
        <taxon>Dikarya</taxon>
        <taxon>Ascomycota</taxon>
        <taxon>Pezizomycotina</taxon>
        <taxon>Sordariomycetes</taxon>
        <taxon>Hypocreomycetidae</taxon>
        <taxon>Hypocreales</taxon>
        <taxon>Sarocladiaceae</taxon>
        <taxon>Sarocladium</taxon>
    </lineage>
</organism>
<evidence type="ECO:0000313" key="10">
    <source>
        <dbReference type="Proteomes" id="UP001175261"/>
    </source>
</evidence>
<keyword evidence="6" id="KW-0503">Monooxygenase</keyword>
<dbReference type="PANTHER" id="PTHR46720:SF3">
    <property type="entry name" value="FAD-BINDING DOMAIN-CONTAINING PROTEIN-RELATED"/>
    <property type="match status" value="1"/>
</dbReference>
<dbReference type="Gene3D" id="3.50.50.60">
    <property type="entry name" value="FAD/NAD(P)-binding domain"/>
    <property type="match status" value="1"/>
</dbReference>
<comment type="caution">
    <text evidence="9">The sequence shown here is derived from an EMBL/GenBank/DDBJ whole genome shotgun (WGS) entry which is preliminary data.</text>
</comment>
<keyword evidence="3" id="KW-0285">Flavoprotein</keyword>
<dbReference type="Pfam" id="PF01494">
    <property type="entry name" value="FAD_binding_3"/>
    <property type="match status" value="1"/>
</dbReference>
<dbReference type="SUPFAM" id="SSF51905">
    <property type="entry name" value="FAD/NAD(P)-binding domain"/>
    <property type="match status" value="1"/>
</dbReference>
<dbReference type="EMBL" id="JAPDFR010000002">
    <property type="protein sequence ID" value="KAK0390163.1"/>
    <property type="molecule type" value="Genomic_DNA"/>
</dbReference>
<keyword evidence="5" id="KW-0560">Oxidoreductase</keyword>
<name>A0AA39GP07_SARSR</name>
<sequence>MAVKNEFHVAIVGAGIAGLALAMALHKKGVAFTVYEEAAEYSAVGAGIGFAPNGMLAMDLIEPRFRPLYERICVGNKPEDAQWVFFEGMLLQPGFGREKPWSGKLRSAWGHPDYTRKSAHRKALLDIMTSFIPIENVRFSKRLVSIKEDASKVTLEFADGEVASASILAAADGIASTVRSHVLSPTHPEQAKPVYAGAYCYRAVIPMAEAEQVLGDLTDVAKLWFGKNRAAVTYRISEGREFNLLLCKATPGQGWPYGDRVTQKVTHEEMMADFAGSDIDDCFRQLLAKAKPVRWGFFHHWRTATYYQDRVCILGDAAHASLPFQAAGAAQGIEDALVLSNVLAEMAKGPSHGSESIAQVRAGLKAYDSIRRPRAQKQLEDAYENACMLYFQDEDAGDDMNKILQRLQGDRFNWLWFHDLESDIKKAVTMMETEVNK</sequence>
<comment type="cofactor">
    <cofactor evidence="1">
        <name>FAD</name>
        <dbReference type="ChEBI" id="CHEBI:57692"/>
    </cofactor>
</comment>
<accession>A0AA39GP07</accession>
<proteinExistence type="inferred from homology"/>
<dbReference type="InterPro" id="IPR002938">
    <property type="entry name" value="FAD-bd"/>
</dbReference>
<feature type="transmembrane region" description="Helical" evidence="7">
    <location>
        <begin position="7"/>
        <end position="25"/>
    </location>
</feature>